<evidence type="ECO:0000259" key="2">
    <source>
        <dbReference type="Pfam" id="PF00561"/>
    </source>
</evidence>
<keyword evidence="1" id="KW-1133">Transmembrane helix</keyword>
<proteinExistence type="predicted"/>
<dbReference type="SUPFAM" id="SSF53474">
    <property type="entry name" value="alpha/beta-Hydrolases"/>
    <property type="match status" value="1"/>
</dbReference>
<keyword evidence="4" id="KW-1185">Reference proteome</keyword>
<dbReference type="Pfam" id="PF00561">
    <property type="entry name" value="Abhydrolase_1"/>
    <property type="match status" value="1"/>
</dbReference>
<dbReference type="InterPro" id="IPR029058">
    <property type="entry name" value="AB_hydrolase_fold"/>
</dbReference>
<dbReference type="PANTHER" id="PTHR12277">
    <property type="entry name" value="ALPHA/BETA HYDROLASE DOMAIN-CONTAINING PROTEIN"/>
    <property type="match status" value="1"/>
</dbReference>
<name>A0A329MLG5_9BACL</name>
<reference evidence="3 4" key="1">
    <citation type="journal article" date="2009" name="Int. J. Syst. Evol. Microbiol.">
        <title>Paenibacillus contaminans sp. nov., isolated from a contaminated laboratory plate.</title>
        <authorList>
            <person name="Chou J.H."/>
            <person name="Lee J.H."/>
            <person name="Lin M.C."/>
            <person name="Chang P.S."/>
            <person name="Arun A.B."/>
            <person name="Young C.C."/>
            <person name="Chen W.M."/>
        </authorList>
    </citation>
    <scope>NUCLEOTIDE SEQUENCE [LARGE SCALE GENOMIC DNA]</scope>
    <source>
        <strain evidence="3 4">CKOBP-6</strain>
    </source>
</reference>
<dbReference type="Gene3D" id="3.40.50.1820">
    <property type="entry name" value="alpha/beta hydrolase"/>
    <property type="match status" value="1"/>
</dbReference>
<gene>
    <name evidence="3" type="ORF">DQG23_14005</name>
</gene>
<evidence type="ECO:0000313" key="4">
    <source>
        <dbReference type="Proteomes" id="UP000250369"/>
    </source>
</evidence>
<feature type="domain" description="AB hydrolase-1" evidence="2">
    <location>
        <begin position="99"/>
        <end position="207"/>
    </location>
</feature>
<dbReference type="AlphaFoldDB" id="A0A329MLG5"/>
<keyword evidence="3" id="KW-0378">Hydrolase</keyword>
<protein>
    <submittedName>
        <fullName evidence="3">Alpha/beta hydrolase</fullName>
    </submittedName>
</protein>
<dbReference type="Proteomes" id="UP000250369">
    <property type="component" value="Unassembled WGS sequence"/>
</dbReference>
<dbReference type="OrthoDB" id="9776685at2"/>
<evidence type="ECO:0000313" key="3">
    <source>
        <dbReference type="EMBL" id="RAV20624.1"/>
    </source>
</evidence>
<comment type="caution">
    <text evidence="3">The sequence shown here is derived from an EMBL/GenBank/DDBJ whole genome shotgun (WGS) entry which is preliminary data.</text>
</comment>
<dbReference type="EMBL" id="QMFB01000007">
    <property type="protein sequence ID" value="RAV20624.1"/>
    <property type="molecule type" value="Genomic_DNA"/>
</dbReference>
<dbReference type="RefSeq" id="WP_113031482.1">
    <property type="nucleotide sequence ID" value="NZ_QMFB01000007.1"/>
</dbReference>
<feature type="transmembrane region" description="Helical" evidence="1">
    <location>
        <begin position="30"/>
        <end position="51"/>
    </location>
</feature>
<dbReference type="PANTHER" id="PTHR12277:SF79">
    <property type="entry name" value="XAA-PRO DIPEPTIDYL-PEPTIDASE-RELATED"/>
    <property type="match status" value="1"/>
</dbReference>
<dbReference type="InterPro" id="IPR000073">
    <property type="entry name" value="AB_hydrolase_1"/>
</dbReference>
<sequence length="322" mass="36254">MKTVTFNPLLRQFENAVKIGARAKIRLPKWVTAVAILLLAPILAFHGYIAWTLGRPVIAPLMSNPLEAIGVDYEDVTFPSVNGRSILNGWYIPGDSAQTVVFSHGYGANREESWVPMYELANALHQLQYNVLMFDYGFVQPGRVVTGGIQETQELLGAIQLAKHKGAENVFVWGFSMGAGTALQAALVTKEISGMILDSTYLLDPDTLYMNVKQQIDLPRFPSLALIRFFFPIFNGVSLSQVPTHDVKTTHYELPIYLIHSKKDSKADYRLIEALYENQPDNGNTKFWLVSNSKHELIYRAHKKEYMRRATTFLQSITQGAR</sequence>
<organism evidence="3 4">
    <name type="scientific">Paenibacillus contaminans</name>
    <dbReference type="NCBI Taxonomy" id="450362"/>
    <lineage>
        <taxon>Bacteria</taxon>
        <taxon>Bacillati</taxon>
        <taxon>Bacillota</taxon>
        <taxon>Bacilli</taxon>
        <taxon>Bacillales</taxon>
        <taxon>Paenibacillaceae</taxon>
        <taxon>Paenibacillus</taxon>
    </lineage>
</organism>
<keyword evidence="1" id="KW-0472">Membrane</keyword>
<keyword evidence="1" id="KW-0812">Transmembrane</keyword>
<accession>A0A329MLG5</accession>
<evidence type="ECO:0000256" key="1">
    <source>
        <dbReference type="SAM" id="Phobius"/>
    </source>
</evidence>
<dbReference type="GO" id="GO:0016787">
    <property type="term" value="F:hydrolase activity"/>
    <property type="evidence" value="ECO:0007669"/>
    <property type="project" value="UniProtKB-KW"/>
</dbReference>